<dbReference type="AlphaFoldDB" id="A0A5C8ZZX6"/>
<dbReference type="GO" id="GO:0005829">
    <property type="term" value="C:cytosol"/>
    <property type="evidence" value="ECO:0007669"/>
    <property type="project" value="TreeGrafter"/>
</dbReference>
<dbReference type="InterPro" id="IPR020449">
    <property type="entry name" value="Tscrpt_reg_AraC-type_HTH"/>
</dbReference>
<feature type="domain" description="HTH araC/xylS-type" evidence="4">
    <location>
        <begin position="231"/>
        <end position="333"/>
    </location>
</feature>
<organism evidence="5 6">
    <name type="scientific">Parahaliea maris</name>
    <dbReference type="NCBI Taxonomy" id="2716870"/>
    <lineage>
        <taxon>Bacteria</taxon>
        <taxon>Pseudomonadati</taxon>
        <taxon>Pseudomonadota</taxon>
        <taxon>Gammaproteobacteria</taxon>
        <taxon>Cellvibrionales</taxon>
        <taxon>Halieaceae</taxon>
        <taxon>Parahaliea</taxon>
    </lineage>
</organism>
<dbReference type="Gene3D" id="1.10.10.60">
    <property type="entry name" value="Homeodomain-like"/>
    <property type="match status" value="1"/>
</dbReference>
<dbReference type="Proteomes" id="UP000321039">
    <property type="component" value="Unassembled WGS sequence"/>
</dbReference>
<dbReference type="SMART" id="SM00342">
    <property type="entry name" value="HTH_ARAC"/>
    <property type="match status" value="1"/>
</dbReference>
<keyword evidence="2" id="KW-0238">DNA-binding</keyword>
<evidence type="ECO:0000259" key="4">
    <source>
        <dbReference type="PROSITE" id="PS01124"/>
    </source>
</evidence>
<keyword evidence="1" id="KW-0805">Transcription regulation</keyword>
<dbReference type="GO" id="GO:0000976">
    <property type="term" value="F:transcription cis-regulatory region binding"/>
    <property type="evidence" value="ECO:0007669"/>
    <property type="project" value="TreeGrafter"/>
</dbReference>
<evidence type="ECO:0000313" key="6">
    <source>
        <dbReference type="Proteomes" id="UP000321039"/>
    </source>
</evidence>
<dbReference type="PANTHER" id="PTHR47894:SF1">
    <property type="entry name" value="HTH-TYPE TRANSCRIPTIONAL REGULATOR VQSM"/>
    <property type="match status" value="1"/>
</dbReference>
<sequence length="336" mass="38120">MSLDEPKTIAGWTRAIAMAIEVQGLDSASLFHQADISPCSTSDPDQRIEASRVTHLMRLAVEVSGNPAFGLLVARQFQPTFLHALGFSLYSSTTLHDVCVRLARYSRLVSDNISHSLLEAENCYMFKVELVNPNASIESLDGWVGAIIQICRQIYRPDFSPLRIELVRSRPLSHAEDFEQFFGAPVSFAQPANVIYFTRADMHEQLPSGSSVLSQRNDEIVIEYLARLDKEDIVHQVEDKLLKLLPTGDFSKTRVADLLNMSRSKLHNKLEEKNTSYQEILEALRSDLARKYIEQNSFSFSEVAYLLGFTDTSNFSRAFRRWTGMTPSQFKDRSKR</sequence>
<dbReference type="Pfam" id="PF12833">
    <property type="entry name" value="HTH_18"/>
    <property type="match status" value="1"/>
</dbReference>
<reference evidence="5 6" key="1">
    <citation type="submission" date="2019-08" db="EMBL/GenBank/DDBJ databases">
        <title>Parahaliea maris sp. nov., isolated from the surface seawater.</title>
        <authorList>
            <person name="Liu Y."/>
        </authorList>
    </citation>
    <scope>NUCLEOTIDE SEQUENCE [LARGE SCALE GENOMIC DNA]</scope>
    <source>
        <strain evidence="5 6">HSLHS9</strain>
    </source>
</reference>
<dbReference type="InterPro" id="IPR009057">
    <property type="entry name" value="Homeodomain-like_sf"/>
</dbReference>
<proteinExistence type="predicted"/>
<evidence type="ECO:0000256" key="3">
    <source>
        <dbReference type="ARBA" id="ARBA00023163"/>
    </source>
</evidence>
<dbReference type="InterPro" id="IPR018060">
    <property type="entry name" value="HTH_AraC"/>
</dbReference>
<dbReference type="InterPro" id="IPR032687">
    <property type="entry name" value="AraC-type_N"/>
</dbReference>
<dbReference type="RefSeq" id="WP_148068774.1">
    <property type="nucleotide sequence ID" value="NZ_VRZA01000004.1"/>
</dbReference>
<dbReference type="PROSITE" id="PS01124">
    <property type="entry name" value="HTH_ARAC_FAMILY_2"/>
    <property type="match status" value="1"/>
</dbReference>
<comment type="caution">
    <text evidence="5">The sequence shown here is derived from an EMBL/GenBank/DDBJ whole genome shotgun (WGS) entry which is preliminary data.</text>
</comment>
<accession>A0A5C8ZZX6</accession>
<evidence type="ECO:0000313" key="5">
    <source>
        <dbReference type="EMBL" id="TXS92771.1"/>
    </source>
</evidence>
<dbReference type="PRINTS" id="PR00032">
    <property type="entry name" value="HTHARAC"/>
</dbReference>
<gene>
    <name evidence="5" type="ORF">FV139_12410</name>
</gene>
<keyword evidence="3" id="KW-0804">Transcription</keyword>
<dbReference type="Pfam" id="PF12625">
    <property type="entry name" value="Arabinose_bd"/>
    <property type="match status" value="1"/>
</dbReference>
<dbReference type="PANTHER" id="PTHR47894">
    <property type="entry name" value="HTH-TYPE TRANSCRIPTIONAL REGULATOR GADX"/>
    <property type="match status" value="1"/>
</dbReference>
<evidence type="ECO:0000256" key="1">
    <source>
        <dbReference type="ARBA" id="ARBA00023015"/>
    </source>
</evidence>
<dbReference type="SUPFAM" id="SSF46689">
    <property type="entry name" value="Homeodomain-like"/>
    <property type="match status" value="1"/>
</dbReference>
<keyword evidence="6" id="KW-1185">Reference proteome</keyword>
<dbReference type="GO" id="GO:0003700">
    <property type="term" value="F:DNA-binding transcription factor activity"/>
    <property type="evidence" value="ECO:0007669"/>
    <property type="project" value="InterPro"/>
</dbReference>
<evidence type="ECO:0000256" key="2">
    <source>
        <dbReference type="ARBA" id="ARBA00023125"/>
    </source>
</evidence>
<protein>
    <submittedName>
        <fullName evidence="5">AraC family transcriptional regulator</fullName>
    </submittedName>
</protein>
<name>A0A5C8ZZX6_9GAMM</name>
<dbReference type="EMBL" id="VRZA01000004">
    <property type="protein sequence ID" value="TXS92771.1"/>
    <property type="molecule type" value="Genomic_DNA"/>
</dbReference>